<dbReference type="AlphaFoldDB" id="A0A4S8KM60"/>
<accession>A0A4S8KM60</accession>
<protein>
    <submittedName>
        <fullName evidence="1">Uncharacterized protein</fullName>
    </submittedName>
</protein>
<dbReference type="Proteomes" id="UP000297245">
    <property type="component" value="Unassembled WGS sequence"/>
</dbReference>
<reference evidence="1 2" key="1">
    <citation type="journal article" date="2019" name="Nat. Ecol. Evol.">
        <title>Megaphylogeny resolves global patterns of mushroom evolution.</title>
        <authorList>
            <person name="Varga T."/>
            <person name="Krizsan K."/>
            <person name="Foldi C."/>
            <person name="Dima B."/>
            <person name="Sanchez-Garcia M."/>
            <person name="Sanchez-Ramirez S."/>
            <person name="Szollosi G.J."/>
            <person name="Szarkandi J.G."/>
            <person name="Papp V."/>
            <person name="Albert L."/>
            <person name="Andreopoulos W."/>
            <person name="Angelini C."/>
            <person name="Antonin V."/>
            <person name="Barry K.W."/>
            <person name="Bougher N.L."/>
            <person name="Buchanan P."/>
            <person name="Buyck B."/>
            <person name="Bense V."/>
            <person name="Catcheside P."/>
            <person name="Chovatia M."/>
            <person name="Cooper J."/>
            <person name="Damon W."/>
            <person name="Desjardin D."/>
            <person name="Finy P."/>
            <person name="Geml J."/>
            <person name="Haridas S."/>
            <person name="Hughes K."/>
            <person name="Justo A."/>
            <person name="Karasinski D."/>
            <person name="Kautmanova I."/>
            <person name="Kiss B."/>
            <person name="Kocsube S."/>
            <person name="Kotiranta H."/>
            <person name="LaButti K.M."/>
            <person name="Lechner B.E."/>
            <person name="Liimatainen K."/>
            <person name="Lipzen A."/>
            <person name="Lukacs Z."/>
            <person name="Mihaltcheva S."/>
            <person name="Morgado L.N."/>
            <person name="Niskanen T."/>
            <person name="Noordeloos M.E."/>
            <person name="Ohm R.A."/>
            <person name="Ortiz-Santana B."/>
            <person name="Ovrebo C."/>
            <person name="Racz N."/>
            <person name="Riley R."/>
            <person name="Savchenko A."/>
            <person name="Shiryaev A."/>
            <person name="Soop K."/>
            <person name="Spirin V."/>
            <person name="Szebenyi C."/>
            <person name="Tomsovsky M."/>
            <person name="Tulloss R.E."/>
            <person name="Uehling J."/>
            <person name="Grigoriev I.V."/>
            <person name="Vagvolgyi C."/>
            <person name="Papp T."/>
            <person name="Martin F.M."/>
            <person name="Miettinen O."/>
            <person name="Hibbett D.S."/>
            <person name="Nagy L.G."/>
        </authorList>
    </citation>
    <scope>NUCLEOTIDE SEQUENCE [LARGE SCALE GENOMIC DNA]</scope>
    <source>
        <strain evidence="1 2">CBS 962.96</strain>
    </source>
</reference>
<keyword evidence="2" id="KW-1185">Reference proteome</keyword>
<evidence type="ECO:0000313" key="1">
    <source>
        <dbReference type="EMBL" id="THU76630.1"/>
    </source>
</evidence>
<gene>
    <name evidence="1" type="ORF">K435DRAFT_878947</name>
</gene>
<organism evidence="1 2">
    <name type="scientific">Dendrothele bispora (strain CBS 962.96)</name>
    <dbReference type="NCBI Taxonomy" id="1314807"/>
    <lineage>
        <taxon>Eukaryota</taxon>
        <taxon>Fungi</taxon>
        <taxon>Dikarya</taxon>
        <taxon>Basidiomycota</taxon>
        <taxon>Agaricomycotina</taxon>
        <taxon>Agaricomycetes</taxon>
        <taxon>Agaricomycetidae</taxon>
        <taxon>Agaricales</taxon>
        <taxon>Agaricales incertae sedis</taxon>
        <taxon>Dendrothele</taxon>
    </lineage>
</organism>
<proteinExistence type="predicted"/>
<evidence type="ECO:0000313" key="2">
    <source>
        <dbReference type="Proteomes" id="UP000297245"/>
    </source>
</evidence>
<name>A0A4S8KM60_DENBC</name>
<dbReference type="EMBL" id="ML180795">
    <property type="protein sequence ID" value="THU76630.1"/>
    <property type="molecule type" value="Genomic_DNA"/>
</dbReference>
<sequence>MPSSIDILRSALLQLKKKLLPNQHTPNPKPKLPPEILLSSLNKPGTSPLPIGSPTLFERRALWAPAHSPQNALTTPKIG</sequence>